<accession>B0CCZ3</accession>
<sequence length="508" mass="54962">MEIKRRDFLLFGGTLLSVGFWQRSLLAQDRRTLKDLAKKITVRVVTQGTSGSGVLIRKAGNTYYALTAGHVLKDTNPGEEAYIETFDGQQHPIDTSGIQSGGNVDLALFTINSKNTYAVAQLAGKNALSELDEVFVAGFPLPGLAITQPQYTISPGQVTSVGTQAGGYGITYTAVTQPGMSGGPVLNRSGQVAGIHGRAEGQTVGNVAVKSGFNLAIPIDTAVSLFSLEQLSSDQTATVSALDSAFAYVQVNPQGKIVKRTEGKASVFQERLSDSVTLEMVSIPGGNFTMGSPDRESDRESHEGPQRQVTVPAFAMGKFEVTQAQWRAIMGSNPSREKALSRPVDNVSWEDAVAFCKRLSQKTGRDYRLPSEAEWEYACRAETTTPFHMGETITPELANYWGVHAYGDGPRGQYRKKTVGVGSFPANAFGLHDMHGNVSEWCQDTWHETYQGAPTNGQAWEQEGTARRVMRGGSMSSNPKLCRSASRTYNTSGFFTYDVGFRVVCSAL</sequence>
<proteinExistence type="predicted"/>
<dbReference type="HOGENOM" id="CLU_504932_0_0_3"/>
<feature type="compositionally biased region" description="Basic and acidic residues" evidence="1">
    <location>
        <begin position="293"/>
        <end position="305"/>
    </location>
</feature>
<dbReference type="GO" id="GO:0120147">
    <property type="term" value="F:formylglycine-generating oxidase activity"/>
    <property type="evidence" value="ECO:0007669"/>
    <property type="project" value="TreeGrafter"/>
</dbReference>
<dbReference type="PANTHER" id="PTHR23150:SF19">
    <property type="entry name" value="FORMYLGLYCINE-GENERATING ENZYME"/>
    <property type="match status" value="1"/>
</dbReference>
<dbReference type="InterPro" id="IPR009003">
    <property type="entry name" value="Peptidase_S1_PA"/>
</dbReference>
<dbReference type="Pfam" id="PF03781">
    <property type="entry name" value="FGE-sulfatase"/>
    <property type="match status" value="1"/>
</dbReference>
<dbReference type="PANTHER" id="PTHR23150">
    <property type="entry name" value="SULFATASE MODIFYING FACTOR 1, 2"/>
    <property type="match status" value="1"/>
</dbReference>
<dbReference type="Gene3D" id="2.40.10.10">
    <property type="entry name" value="Trypsin-like serine proteases"/>
    <property type="match status" value="2"/>
</dbReference>
<feature type="region of interest" description="Disordered" evidence="1">
    <location>
        <begin position="283"/>
        <end position="309"/>
    </location>
</feature>
<name>B0CCZ3_ACAM1</name>
<evidence type="ECO:0000313" key="4">
    <source>
        <dbReference type="Proteomes" id="UP000000268"/>
    </source>
</evidence>
<dbReference type="InterPro" id="IPR016187">
    <property type="entry name" value="CTDL_fold"/>
</dbReference>
<dbReference type="Proteomes" id="UP000000268">
    <property type="component" value="Chromosome"/>
</dbReference>
<evidence type="ECO:0000259" key="2">
    <source>
        <dbReference type="Pfam" id="PF03781"/>
    </source>
</evidence>
<dbReference type="SUPFAM" id="SSF50494">
    <property type="entry name" value="Trypsin-like serine proteases"/>
    <property type="match status" value="1"/>
</dbReference>
<organism evidence="3 4">
    <name type="scientific">Acaryochloris marina (strain MBIC 11017)</name>
    <dbReference type="NCBI Taxonomy" id="329726"/>
    <lineage>
        <taxon>Bacteria</taxon>
        <taxon>Bacillati</taxon>
        <taxon>Cyanobacteriota</taxon>
        <taxon>Cyanophyceae</taxon>
        <taxon>Acaryochloridales</taxon>
        <taxon>Acaryochloridaceae</taxon>
        <taxon>Acaryochloris</taxon>
    </lineage>
</organism>
<dbReference type="EMBL" id="CP000828">
    <property type="protein sequence ID" value="ABW30435.1"/>
    <property type="molecule type" value="Genomic_DNA"/>
</dbReference>
<dbReference type="eggNOG" id="COG1262">
    <property type="taxonomic scope" value="Bacteria"/>
</dbReference>
<dbReference type="eggNOG" id="COG0265">
    <property type="taxonomic scope" value="Bacteria"/>
</dbReference>
<reference evidence="3 4" key="1">
    <citation type="journal article" date="2008" name="Proc. Natl. Acad. Sci. U.S.A.">
        <title>Niche adaptation and genome expansion in the chlorophyll d-producing cyanobacterium Acaryochloris marina.</title>
        <authorList>
            <person name="Swingley W.D."/>
            <person name="Chen M."/>
            <person name="Cheung P.C."/>
            <person name="Conrad A.L."/>
            <person name="Dejesa L.C."/>
            <person name="Hao J."/>
            <person name="Honchak B.M."/>
            <person name="Karbach L.E."/>
            <person name="Kurdoglu A."/>
            <person name="Lahiri S."/>
            <person name="Mastrian S.D."/>
            <person name="Miyashita H."/>
            <person name="Page L."/>
            <person name="Ramakrishna P."/>
            <person name="Satoh S."/>
            <person name="Sattley W.M."/>
            <person name="Shimada Y."/>
            <person name="Taylor H.L."/>
            <person name="Tomo T."/>
            <person name="Tsuchiya T."/>
            <person name="Wang Z.T."/>
            <person name="Raymond J."/>
            <person name="Mimuro M."/>
            <person name="Blankenship R.E."/>
            <person name="Touchman J.W."/>
        </authorList>
    </citation>
    <scope>NUCLEOTIDE SEQUENCE [LARGE SCALE GENOMIC DNA]</scope>
    <source>
        <strain evidence="4">MBIC 11017</strain>
    </source>
</reference>
<feature type="domain" description="Sulfatase-modifying factor enzyme-like" evidence="2">
    <location>
        <begin position="279"/>
        <end position="504"/>
    </location>
</feature>
<dbReference type="OrthoDB" id="569031at2"/>
<dbReference type="InterPro" id="IPR043504">
    <property type="entry name" value="Peptidase_S1_PA_chymotrypsin"/>
</dbReference>
<gene>
    <name evidence="3" type="ordered locus">AM1_5479</name>
</gene>
<evidence type="ECO:0000256" key="1">
    <source>
        <dbReference type="SAM" id="MobiDB-lite"/>
    </source>
</evidence>
<dbReference type="KEGG" id="amr:AM1_5479"/>
<dbReference type="InterPro" id="IPR005532">
    <property type="entry name" value="SUMF_dom"/>
</dbReference>
<dbReference type="InterPro" id="IPR051043">
    <property type="entry name" value="Sulfatase_Mod_Factor_Kinase"/>
</dbReference>
<dbReference type="Gene3D" id="3.90.1580.10">
    <property type="entry name" value="paralog of FGE (formylglycine-generating enzyme)"/>
    <property type="match status" value="1"/>
</dbReference>
<evidence type="ECO:0000313" key="3">
    <source>
        <dbReference type="EMBL" id="ABW30435.1"/>
    </source>
</evidence>
<dbReference type="STRING" id="329726.AM1_5479"/>
<dbReference type="SUPFAM" id="SSF56436">
    <property type="entry name" value="C-type lectin-like"/>
    <property type="match status" value="1"/>
</dbReference>
<dbReference type="AlphaFoldDB" id="B0CCZ3"/>
<keyword evidence="4" id="KW-1185">Reference proteome</keyword>
<dbReference type="InterPro" id="IPR042095">
    <property type="entry name" value="SUMF_sf"/>
</dbReference>
<protein>
    <submittedName>
        <fullName evidence="3">Conserved domain protein</fullName>
    </submittedName>
</protein>
<dbReference type="Pfam" id="PF13365">
    <property type="entry name" value="Trypsin_2"/>
    <property type="match status" value="1"/>
</dbReference>
<dbReference type="RefSeq" id="WP_012165671.1">
    <property type="nucleotide sequence ID" value="NC_009925.1"/>
</dbReference>